<dbReference type="Gene3D" id="1.20.1290.10">
    <property type="entry name" value="AhpD-like"/>
    <property type="match status" value="1"/>
</dbReference>
<reference evidence="2" key="1">
    <citation type="journal article" date="2023" name="Mol. Phylogenet. Evol.">
        <title>Genome-scale phylogeny and comparative genomics of the fungal order Sordariales.</title>
        <authorList>
            <person name="Hensen N."/>
            <person name="Bonometti L."/>
            <person name="Westerberg I."/>
            <person name="Brannstrom I.O."/>
            <person name="Guillou S."/>
            <person name="Cros-Aarteil S."/>
            <person name="Calhoun S."/>
            <person name="Haridas S."/>
            <person name="Kuo A."/>
            <person name="Mondo S."/>
            <person name="Pangilinan J."/>
            <person name="Riley R."/>
            <person name="LaButti K."/>
            <person name="Andreopoulos B."/>
            <person name="Lipzen A."/>
            <person name="Chen C."/>
            <person name="Yan M."/>
            <person name="Daum C."/>
            <person name="Ng V."/>
            <person name="Clum A."/>
            <person name="Steindorff A."/>
            <person name="Ohm R.A."/>
            <person name="Martin F."/>
            <person name="Silar P."/>
            <person name="Natvig D.O."/>
            <person name="Lalanne C."/>
            <person name="Gautier V."/>
            <person name="Ament-Velasquez S.L."/>
            <person name="Kruys A."/>
            <person name="Hutchinson M.I."/>
            <person name="Powell A.J."/>
            <person name="Barry K."/>
            <person name="Miller A.N."/>
            <person name="Grigoriev I.V."/>
            <person name="Debuchy R."/>
            <person name="Gladieux P."/>
            <person name="Hiltunen Thoren M."/>
            <person name="Johannesson H."/>
        </authorList>
    </citation>
    <scope>NUCLEOTIDE SEQUENCE</scope>
    <source>
        <strain evidence="2">PSN324</strain>
    </source>
</reference>
<comment type="caution">
    <text evidence="2">The sequence shown here is derived from an EMBL/GenBank/DDBJ whole genome shotgun (WGS) entry which is preliminary data.</text>
</comment>
<dbReference type="InterPro" id="IPR052999">
    <property type="entry name" value="PTS1_Protein"/>
</dbReference>
<sequence length="293" mass="32339">MSSLPPIVTPALLSSIRCHPNLPAHMWYCIAATTLSQLNRPDEIPKVYQYALQHGAGRADVAVPSRNEMLRISRRIREALVKAAAVGGVPKTINALLELKKVTPDDLLDDHNADLSPTGRRSDVYSTPASDILQRGQAFFDAIYGKLTKRVMGRMDRSGTEDLGLVARLVYGYVLSNTSILSAAETSFVMIAGLIPQDVSRPKLPRRRRADEHLGEPPTKGASERCAQRRSHCRRGESCEERRHRTMSRLWNGSTGLPNARRLGLESRTCRSLRPSATIDLIRGPGRADAWGA</sequence>
<name>A0AAV9I5G8_9PEZI</name>
<accession>A0AAV9I5G8</accession>
<dbReference type="SUPFAM" id="SSF69118">
    <property type="entry name" value="AhpD-like"/>
    <property type="match status" value="1"/>
</dbReference>
<dbReference type="AlphaFoldDB" id="A0AAV9I5G8"/>
<dbReference type="PANTHER" id="PTHR28180">
    <property type="entry name" value="CONSERVED MITOCHONDRIAL PROTEIN-RELATED"/>
    <property type="match status" value="1"/>
</dbReference>
<proteinExistence type="predicted"/>
<evidence type="ECO:0000313" key="2">
    <source>
        <dbReference type="EMBL" id="KAK4467105.1"/>
    </source>
</evidence>
<dbReference type="Proteomes" id="UP001321749">
    <property type="component" value="Unassembled WGS sequence"/>
</dbReference>
<feature type="region of interest" description="Disordered" evidence="1">
    <location>
        <begin position="202"/>
        <end position="229"/>
    </location>
</feature>
<dbReference type="EMBL" id="MU864928">
    <property type="protein sequence ID" value="KAK4467105.1"/>
    <property type="molecule type" value="Genomic_DNA"/>
</dbReference>
<organism evidence="2 3">
    <name type="scientific">Cladorrhinum samala</name>
    <dbReference type="NCBI Taxonomy" id="585594"/>
    <lineage>
        <taxon>Eukaryota</taxon>
        <taxon>Fungi</taxon>
        <taxon>Dikarya</taxon>
        <taxon>Ascomycota</taxon>
        <taxon>Pezizomycotina</taxon>
        <taxon>Sordariomycetes</taxon>
        <taxon>Sordariomycetidae</taxon>
        <taxon>Sordariales</taxon>
        <taxon>Podosporaceae</taxon>
        <taxon>Cladorrhinum</taxon>
    </lineage>
</organism>
<dbReference type="InterPro" id="IPR029032">
    <property type="entry name" value="AhpD-like"/>
</dbReference>
<evidence type="ECO:0000256" key="1">
    <source>
        <dbReference type="SAM" id="MobiDB-lite"/>
    </source>
</evidence>
<keyword evidence="3" id="KW-1185">Reference proteome</keyword>
<reference evidence="2" key="2">
    <citation type="submission" date="2023-06" db="EMBL/GenBank/DDBJ databases">
        <authorList>
            <consortium name="Lawrence Berkeley National Laboratory"/>
            <person name="Mondo S.J."/>
            <person name="Hensen N."/>
            <person name="Bonometti L."/>
            <person name="Westerberg I."/>
            <person name="Brannstrom I.O."/>
            <person name="Guillou S."/>
            <person name="Cros-Aarteil S."/>
            <person name="Calhoun S."/>
            <person name="Haridas S."/>
            <person name="Kuo A."/>
            <person name="Pangilinan J."/>
            <person name="Riley R."/>
            <person name="Labutti K."/>
            <person name="Andreopoulos B."/>
            <person name="Lipzen A."/>
            <person name="Chen C."/>
            <person name="Yanf M."/>
            <person name="Daum C."/>
            <person name="Ng V."/>
            <person name="Clum A."/>
            <person name="Steindorff A."/>
            <person name="Ohm R."/>
            <person name="Martin F."/>
            <person name="Silar P."/>
            <person name="Natvig D."/>
            <person name="Lalanne C."/>
            <person name="Gautier V."/>
            <person name="Ament-Velasquez S.L."/>
            <person name="Kruys A."/>
            <person name="Hutchinson M.I."/>
            <person name="Powell A.J."/>
            <person name="Barry K."/>
            <person name="Miller A.N."/>
            <person name="Grigoriev I.V."/>
            <person name="Debuchy R."/>
            <person name="Gladieux P."/>
            <person name="Thoren M.H."/>
            <person name="Johannesson H."/>
        </authorList>
    </citation>
    <scope>NUCLEOTIDE SEQUENCE</scope>
    <source>
        <strain evidence="2">PSN324</strain>
    </source>
</reference>
<protein>
    <submittedName>
        <fullName evidence="2">Uncharacterized protein</fullName>
    </submittedName>
</protein>
<evidence type="ECO:0000313" key="3">
    <source>
        <dbReference type="Proteomes" id="UP001321749"/>
    </source>
</evidence>
<gene>
    <name evidence="2" type="ORF">QBC42DRAFT_257716</name>
</gene>
<dbReference type="PANTHER" id="PTHR28180:SF2">
    <property type="entry name" value="PEROXISOMAL PROTEIN 2"/>
    <property type="match status" value="1"/>
</dbReference>